<name>A0A2J6WYG7_9CHLR</name>
<dbReference type="Proteomes" id="UP000243376">
    <property type="component" value="Unassembled WGS sequence"/>
</dbReference>
<evidence type="ECO:0000313" key="1">
    <source>
        <dbReference type="EMBL" id="PMP76361.1"/>
    </source>
</evidence>
<dbReference type="InterPro" id="IPR002347">
    <property type="entry name" value="SDR_fam"/>
</dbReference>
<feature type="non-terminal residue" evidence="1">
    <location>
        <position position="46"/>
    </location>
</feature>
<comment type="caution">
    <text evidence="1">The sequence shown here is derived from an EMBL/GenBank/DDBJ whole genome shotgun (WGS) entry which is preliminary data.</text>
</comment>
<gene>
    <name evidence="1" type="ORF">C0184_12940</name>
</gene>
<dbReference type="AlphaFoldDB" id="A0A2J6WYG7"/>
<dbReference type="Gene3D" id="3.40.50.720">
    <property type="entry name" value="NAD(P)-binding Rossmann-like Domain"/>
    <property type="match status" value="1"/>
</dbReference>
<organism evidence="1 2">
    <name type="scientific">Chloroflexus aggregans</name>
    <dbReference type="NCBI Taxonomy" id="152260"/>
    <lineage>
        <taxon>Bacteria</taxon>
        <taxon>Bacillati</taxon>
        <taxon>Chloroflexota</taxon>
        <taxon>Chloroflexia</taxon>
        <taxon>Chloroflexales</taxon>
        <taxon>Chloroflexineae</taxon>
        <taxon>Chloroflexaceae</taxon>
        <taxon>Chloroflexus</taxon>
    </lineage>
</organism>
<dbReference type="InterPro" id="IPR036291">
    <property type="entry name" value="NAD(P)-bd_dom_sf"/>
</dbReference>
<accession>A0A2J6WYG7</accession>
<dbReference type="EMBL" id="PNIQ01000867">
    <property type="protein sequence ID" value="PMP76361.1"/>
    <property type="molecule type" value="Genomic_DNA"/>
</dbReference>
<protein>
    <submittedName>
        <fullName evidence="1">D-beta-hydroxybutyrate dehydrogenase</fullName>
    </submittedName>
</protein>
<dbReference type="SUPFAM" id="SSF51735">
    <property type="entry name" value="NAD(P)-binding Rossmann-fold domains"/>
    <property type="match status" value="1"/>
</dbReference>
<proteinExistence type="predicted"/>
<dbReference type="Pfam" id="PF00106">
    <property type="entry name" value="adh_short"/>
    <property type="match status" value="1"/>
</dbReference>
<reference evidence="1 2" key="1">
    <citation type="submission" date="2018-01" db="EMBL/GenBank/DDBJ databases">
        <title>Metagenomic assembled genomes from two thermal pools in the Uzon Caldera, Kamchatka, Russia.</title>
        <authorList>
            <person name="Wilkins L."/>
            <person name="Ettinger C."/>
        </authorList>
    </citation>
    <scope>NUCLEOTIDE SEQUENCE [LARGE SCALE GENOMIC DNA]</scope>
    <source>
        <strain evidence="1">ZAV-02</strain>
    </source>
</reference>
<sequence>MSEYVALITGAASGIGLACAERFAADGYRVVLVDLPGSAGEAVAER</sequence>
<evidence type="ECO:0000313" key="2">
    <source>
        <dbReference type="Proteomes" id="UP000243376"/>
    </source>
</evidence>